<gene>
    <name evidence="6 10" type="primary">matK</name>
</gene>
<dbReference type="GO" id="GO:0006397">
    <property type="term" value="P:mRNA processing"/>
    <property type="evidence" value="ECO:0007669"/>
    <property type="project" value="UniProtKB-KW"/>
</dbReference>
<dbReference type="PANTHER" id="PTHR34811:SF1">
    <property type="entry name" value="MATURASE K"/>
    <property type="match status" value="1"/>
</dbReference>
<dbReference type="GO" id="GO:0008380">
    <property type="term" value="P:RNA splicing"/>
    <property type="evidence" value="ECO:0007669"/>
    <property type="project" value="UniProtKB-UniRule"/>
</dbReference>
<comment type="similarity">
    <text evidence="1 6">Belongs to the intron maturase 2 family. MatK subfamily.</text>
</comment>
<dbReference type="EMBL" id="MG761729">
    <property type="protein sequence ID" value="AXG76055.1"/>
    <property type="molecule type" value="Genomic_DNA"/>
</dbReference>
<dbReference type="InterPro" id="IPR002866">
    <property type="entry name" value="Maturase_MatK"/>
</dbReference>
<keyword evidence="2 7" id="KW-0934">Plastid</keyword>
<feature type="domain" description="Domain X" evidence="8">
    <location>
        <begin position="369"/>
        <end position="465"/>
    </location>
</feature>
<dbReference type="InterPro" id="IPR024942">
    <property type="entry name" value="Maturase_MatK_N"/>
</dbReference>
<protein>
    <recommendedName>
        <fullName evidence="6">Maturase K</fullName>
    </recommendedName>
    <alternativeName>
        <fullName evidence="6">Intron maturase</fullName>
    </alternativeName>
</protein>
<evidence type="ECO:0000256" key="5">
    <source>
        <dbReference type="ARBA" id="ARBA00022884"/>
    </source>
</evidence>
<sequence>MSPLHVFSFSTNELETRRIINWNPKCFLHLYVLQDDIYPIAWTHFSGELRVSLIGKTNFHTRYSIISVKRLICKMRQQNYSKILFFEYDRDPSDNFGSGSYFNALLKGILITVEILLSSQTNLLCLEKTNEWKSFRSIHSMLLFLEDRFPQCNNVLDVKISHLLHSETLIRTFRRQVRDVSFLHLLRFRFIEYKNKEFSKHSSIDEKNLLFYLLLNYHICEMESVLLPLWKRLIPASQSKYFALRSDQNSIFQKDRGNFKFSLIPLNNDYLQIEGSCVHYGRYKNQFLLAFTGIKYLTDKWIFHILMLIQYYFHPRIHLRQINIKKLSTSSFLVLAYSLGTQSMTKKVQVLFVGESYGTCIISKGFSPKIPTLPLIRFMAKEGFRDSTGHPVSRSDWTLLTDGDISGRFVHFWKVFSRYYSGSRNRDGLRQLRYILRFSCDKTLACKHKSTIRLIRRKFDSGTFLRISQKNRGTHLLTHKQSIQSNQRFRDLDIIQPVALTSDTG</sequence>
<evidence type="ECO:0000256" key="3">
    <source>
        <dbReference type="ARBA" id="ARBA00022664"/>
    </source>
</evidence>
<dbReference type="GeneID" id="37868003"/>
<dbReference type="PANTHER" id="PTHR34811">
    <property type="entry name" value="MATURASE K"/>
    <property type="match status" value="1"/>
</dbReference>
<dbReference type="InterPro" id="IPR024937">
    <property type="entry name" value="Domain_X"/>
</dbReference>
<evidence type="ECO:0000256" key="2">
    <source>
        <dbReference type="ARBA" id="ARBA00022640"/>
    </source>
</evidence>
<evidence type="ECO:0000256" key="7">
    <source>
        <dbReference type="RuleBase" id="RU004226"/>
    </source>
</evidence>
<comment type="function">
    <text evidence="6 7">Usually encoded in the trnK tRNA gene intron. Probably assists in splicing its own and other chloroplast group II introns.</text>
</comment>
<dbReference type="GO" id="GO:0009507">
    <property type="term" value="C:chloroplast"/>
    <property type="evidence" value="ECO:0007669"/>
    <property type="project" value="UniProtKB-SubCell"/>
</dbReference>
<evidence type="ECO:0000259" key="9">
    <source>
        <dbReference type="Pfam" id="PF01824"/>
    </source>
</evidence>
<dbReference type="RefSeq" id="YP_009514458.1">
    <property type="nucleotide sequence ID" value="NC_039378.1"/>
</dbReference>
<keyword evidence="4 6" id="KW-0819">tRNA processing</keyword>
<geneLocation type="chloroplast" evidence="10"/>
<evidence type="ECO:0000256" key="1">
    <source>
        <dbReference type="ARBA" id="ARBA00006621"/>
    </source>
</evidence>
<keyword evidence="7 10" id="KW-0150">Chloroplast</keyword>
<dbReference type="HAMAP" id="MF_01390">
    <property type="entry name" value="MatK"/>
    <property type="match status" value="1"/>
</dbReference>
<organism evidence="10">
    <name type="scientific">Lygodium microphyllum</name>
    <dbReference type="NCBI Taxonomy" id="148566"/>
    <lineage>
        <taxon>Eukaryota</taxon>
        <taxon>Viridiplantae</taxon>
        <taxon>Streptophyta</taxon>
        <taxon>Embryophyta</taxon>
        <taxon>Tracheophyta</taxon>
        <taxon>Polypodiopsida</taxon>
        <taxon>Polypodiidae</taxon>
        <taxon>Schizaeales</taxon>
        <taxon>Lygodiaceae</taxon>
        <taxon>Lygodium</taxon>
    </lineage>
</organism>
<keyword evidence="5 6" id="KW-0694">RNA-binding</keyword>
<evidence type="ECO:0000256" key="4">
    <source>
        <dbReference type="ARBA" id="ARBA00022694"/>
    </source>
</evidence>
<dbReference type="Pfam" id="PF01348">
    <property type="entry name" value="Intron_maturas2"/>
    <property type="match status" value="1"/>
</dbReference>
<proteinExistence type="inferred from homology"/>
<evidence type="ECO:0000259" key="8">
    <source>
        <dbReference type="Pfam" id="PF01348"/>
    </source>
</evidence>
<feature type="domain" description="Maturase MatK N-terminal" evidence="9">
    <location>
        <begin position="26"/>
        <end position="334"/>
    </location>
</feature>
<dbReference type="GO" id="GO:0008033">
    <property type="term" value="P:tRNA processing"/>
    <property type="evidence" value="ECO:0007669"/>
    <property type="project" value="UniProtKB-KW"/>
</dbReference>
<reference evidence="10" key="1">
    <citation type="journal article" date="2018" name="Mitochondrial DNA Part B Resour">
        <title>The complete chloroplast genome of the invasive fern Lygodium microphyllum (Cav.) R. Br.</title>
        <authorList>
            <person name="McCulloch G.A."/>
            <person name="Hereward J.P."/>
            <person name="Lake E.C."/>
            <person name="Smith M.C."/>
            <person name="Purcell M.F."/>
            <person name="Walter G.H."/>
        </authorList>
    </citation>
    <scope>NUCLEOTIDE SEQUENCE</scope>
</reference>
<dbReference type="AlphaFoldDB" id="A0A345HHG5"/>
<keyword evidence="3 6" id="KW-0507">mRNA processing</keyword>
<name>A0A345HHG5_9MONI</name>
<accession>A0A345HHG5</accession>
<evidence type="ECO:0000313" key="10">
    <source>
        <dbReference type="EMBL" id="AXG76055.1"/>
    </source>
</evidence>
<dbReference type="GO" id="GO:0003723">
    <property type="term" value="F:RNA binding"/>
    <property type="evidence" value="ECO:0007669"/>
    <property type="project" value="UniProtKB-KW"/>
</dbReference>
<dbReference type="Pfam" id="PF01824">
    <property type="entry name" value="MatK_N"/>
    <property type="match status" value="1"/>
</dbReference>
<evidence type="ECO:0000256" key="6">
    <source>
        <dbReference type="HAMAP-Rule" id="MF_01390"/>
    </source>
</evidence>
<comment type="subcellular location">
    <subcellularLocation>
        <location evidence="6">Plastid</location>
        <location evidence="6">Chloroplast</location>
    </subcellularLocation>
</comment>